<sequence>MPPCQLRHTGMGYKPRKSKDRDGVAPHPVHPRSSRFHGFLGMPFVQQHMMVDERWTPISLTEQFKSMTDLLSRRLIFKNHESKANRQSNQRQKKSLTIQCRDGRVKLQNVLVGDNAQKIRNYLINHRDMQRLYQKMPIHLVVDNINQRTFVMRKEKDRLEYRLCQLKKHYKEQLLEEAMLQNRIKYEHEILLDEEVKSRMFLKKIENSNVRLKAIKTINNTYKKMIQELSDEFRDMEKIFRINLQTQMLTLSAYRRSRGPSVMNFNKPREAPPLNDIRRYVRETRSMMILKLELKAVEKIIKEVKFVTLCSQAKEIYPRMKSQVENNEKLHRKIVSAMLEHEMLNTKEKCANVLKGVLINNLSDEEIKRMDTINDLKNTLRVGREFKEDTLKYLQNRATAFFMMRVSIWNLLEILRHVDRQPTKRRTTYPNSYLRLPLLKFEMYNMRAVSPEIFDEDIENILSSVKRKIYKLMKQYPQDVSPTTAEANAERYHVDYLASLDEQEEIDDDAGAQGAPEDDLLQESKAMATVPSRKQIKAQSAKLMEEIAKQIE</sequence>
<keyword evidence="4" id="KW-1185">Reference proteome</keyword>
<dbReference type="HOGENOM" id="CLU_036339_0_0_1"/>
<evidence type="ECO:0000313" key="4">
    <source>
        <dbReference type="Proteomes" id="UP000007801"/>
    </source>
</evidence>
<feature type="compositionally biased region" description="Acidic residues" evidence="2">
    <location>
        <begin position="505"/>
        <end position="521"/>
    </location>
</feature>
<protein>
    <recommendedName>
        <fullName evidence="5">DUF4200 domain-containing protein</fullName>
    </recommendedName>
</protein>
<feature type="region of interest" description="Disordered" evidence="2">
    <location>
        <begin position="1"/>
        <end position="36"/>
    </location>
</feature>
<evidence type="ECO:0000256" key="1">
    <source>
        <dbReference type="SAM" id="Coils"/>
    </source>
</evidence>
<gene>
    <name evidence="3" type="primary">Dana\GF17661</name>
    <name evidence="3" type="synonym">dana_GLEANR_18923</name>
    <name evidence="3" type="ORF">GF17661</name>
</gene>
<reference evidence="3 4" key="1">
    <citation type="journal article" date="2007" name="Nature">
        <title>Evolution of genes and genomes on the Drosophila phylogeny.</title>
        <authorList>
            <consortium name="Drosophila 12 Genomes Consortium"/>
            <person name="Clark A.G."/>
            <person name="Eisen M.B."/>
            <person name="Smith D.R."/>
            <person name="Bergman C.M."/>
            <person name="Oliver B."/>
            <person name="Markow T.A."/>
            <person name="Kaufman T.C."/>
            <person name="Kellis M."/>
            <person name="Gelbart W."/>
            <person name="Iyer V.N."/>
            <person name="Pollard D.A."/>
            <person name="Sackton T.B."/>
            <person name="Larracuente A.M."/>
            <person name="Singh N.D."/>
            <person name="Abad J.P."/>
            <person name="Abt D.N."/>
            <person name="Adryan B."/>
            <person name="Aguade M."/>
            <person name="Akashi H."/>
            <person name="Anderson W.W."/>
            <person name="Aquadro C.F."/>
            <person name="Ardell D.H."/>
            <person name="Arguello R."/>
            <person name="Artieri C.G."/>
            <person name="Barbash D.A."/>
            <person name="Barker D."/>
            <person name="Barsanti P."/>
            <person name="Batterham P."/>
            <person name="Batzoglou S."/>
            <person name="Begun D."/>
            <person name="Bhutkar A."/>
            <person name="Blanco E."/>
            <person name="Bosak S.A."/>
            <person name="Bradley R.K."/>
            <person name="Brand A.D."/>
            <person name="Brent M.R."/>
            <person name="Brooks A.N."/>
            <person name="Brown R.H."/>
            <person name="Butlin R.K."/>
            <person name="Caggese C."/>
            <person name="Calvi B.R."/>
            <person name="Bernardo de Carvalho A."/>
            <person name="Caspi A."/>
            <person name="Castrezana S."/>
            <person name="Celniker S.E."/>
            <person name="Chang J.L."/>
            <person name="Chapple C."/>
            <person name="Chatterji S."/>
            <person name="Chinwalla A."/>
            <person name="Civetta A."/>
            <person name="Clifton S.W."/>
            <person name="Comeron J.M."/>
            <person name="Costello J.C."/>
            <person name="Coyne J.A."/>
            <person name="Daub J."/>
            <person name="David R.G."/>
            <person name="Delcher A.L."/>
            <person name="Delehaunty K."/>
            <person name="Do C.B."/>
            <person name="Ebling H."/>
            <person name="Edwards K."/>
            <person name="Eickbush T."/>
            <person name="Evans J.D."/>
            <person name="Filipski A."/>
            <person name="Findeiss S."/>
            <person name="Freyhult E."/>
            <person name="Fulton L."/>
            <person name="Fulton R."/>
            <person name="Garcia A.C."/>
            <person name="Gardiner A."/>
            <person name="Garfield D.A."/>
            <person name="Garvin B.E."/>
            <person name="Gibson G."/>
            <person name="Gilbert D."/>
            <person name="Gnerre S."/>
            <person name="Godfrey J."/>
            <person name="Good R."/>
            <person name="Gotea V."/>
            <person name="Gravely B."/>
            <person name="Greenberg A.J."/>
            <person name="Griffiths-Jones S."/>
            <person name="Gross S."/>
            <person name="Guigo R."/>
            <person name="Gustafson E.A."/>
            <person name="Haerty W."/>
            <person name="Hahn M.W."/>
            <person name="Halligan D.L."/>
            <person name="Halpern A.L."/>
            <person name="Halter G.M."/>
            <person name="Han M.V."/>
            <person name="Heger A."/>
            <person name="Hillier L."/>
            <person name="Hinrichs A.S."/>
            <person name="Holmes I."/>
            <person name="Hoskins R.A."/>
            <person name="Hubisz M.J."/>
            <person name="Hultmark D."/>
            <person name="Huntley M.A."/>
            <person name="Jaffe D.B."/>
            <person name="Jagadeeshan S."/>
            <person name="Jeck W.R."/>
            <person name="Johnson J."/>
            <person name="Jones C.D."/>
            <person name="Jordan W.C."/>
            <person name="Karpen G.H."/>
            <person name="Kataoka E."/>
            <person name="Keightley P.D."/>
            <person name="Kheradpour P."/>
            <person name="Kirkness E.F."/>
            <person name="Koerich L.B."/>
            <person name="Kristiansen K."/>
            <person name="Kudrna D."/>
            <person name="Kulathinal R.J."/>
            <person name="Kumar S."/>
            <person name="Kwok R."/>
            <person name="Lander E."/>
            <person name="Langley C.H."/>
            <person name="Lapoint R."/>
            <person name="Lazzaro B.P."/>
            <person name="Lee S.J."/>
            <person name="Levesque L."/>
            <person name="Li R."/>
            <person name="Lin C.F."/>
            <person name="Lin M.F."/>
            <person name="Lindblad-Toh K."/>
            <person name="Llopart A."/>
            <person name="Long M."/>
            <person name="Low L."/>
            <person name="Lozovsky E."/>
            <person name="Lu J."/>
            <person name="Luo M."/>
            <person name="Machado C.A."/>
            <person name="Makalowski W."/>
            <person name="Marzo M."/>
            <person name="Matsuda M."/>
            <person name="Matzkin L."/>
            <person name="McAllister B."/>
            <person name="McBride C.S."/>
            <person name="McKernan B."/>
            <person name="McKernan K."/>
            <person name="Mendez-Lago M."/>
            <person name="Minx P."/>
            <person name="Mollenhauer M.U."/>
            <person name="Montooth K."/>
            <person name="Mount S.M."/>
            <person name="Mu X."/>
            <person name="Myers E."/>
            <person name="Negre B."/>
            <person name="Newfeld S."/>
            <person name="Nielsen R."/>
            <person name="Noor M.A."/>
            <person name="O'Grady P."/>
            <person name="Pachter L."/>
            <person name="Papaceit M."/>
            <person name="Parisi M.J."/>
            <person name="Parisi M."/>
            <person name="Parts L."/>
            <person name="Pedersen J.S."/>
            <person name="Pesole G."/>
            <person name="Phillippy A.M."/>
            <person name="Ponting C.P."/>
            <person name="Pop M."/>
            <person name="Porcelli D."/>
            <person name="Powell J.R."/>
            <person name="Prohaska S."/>
            <person name="Pruitt K."/>
            <person name="Puig M."/>
            <person name="Quesneville H."/>
            <person name="Ram K.R."/>
            <person name="Rand D."/>
            <person name="Rasmussen M.D."/>
            <person name="Reed L.K."/>
            <person name="Reenan R."/>
            <person name="Reily A."/>
            <person name="Remington K.A."/>
            <person name="Rieger T.T."/>
            <person name="Ritchie M.G."/>
            <person name="Robin C."/>
            <person name="Rogers Y.H."/>
            <person name="Rohde C."/>
            <person name="Rozas J."/>
            <person name="Rubenfield M.J."/>
            <person name="Ruiz A."/>
            <person name="Russo S."/>
            <person name="Salzberg S.L."/>
            <person name="Sanchez-Gracia A."/>
            <person name="Saranga D.J."/>
            <person name="Sato H."/>
            <person name="Schaeffer S.W."/>
            <person name="Schatz M.C."/>
            <person name="Schlenke T."/>
            <person name="Schwartz R."/>
            <person name="Segarra C."/>
            <person name="Singh R.S."/>
            <person name="Sirot L."/>
            <person name="Sirota M."/>
            <person name="Sisneros N.B."/>
            <person name="Smith C.D."/>
            <person name="Smith T.F."/>
            <person name="Spieth J."/>
            <person name="Stage D.E."/>
            <person name="Stark A."/>
            <person name="Stephan W."/>
            <person name="Strausberg R.L."/>
            <person name="Strempel S."/>
            <person name="Sturgill D."/>
            <person name="Sutton G."/>
            <person name="Sutton G.G."/>
            <person name="Tao W."/>
            <person name="Teichmann S."/>
            <person name="Tobari Y.N."/>
            <person name="Tomimura Y."/>
            <person name="Tsolas J.M."/>
            <person name="Valente V.L."/>
            <person name="Venter E."/>
            <person name="Venter J.C."/>
            <person name="Vicario S."/>
            <person name="Vieira F.G."/>
            <person name="Vilella A.J."/>
            <person name="Villasante A."/>
            <person name="Walenz B."/>
            <person name="Wang J."/>
            <person name="Wasserman M."/>
            <person name="Watts T."/>
            <person name="Wilson D."/>
            <person name="Wilson R.K."/>
            <person name="Wing R.A."/>
            <person name="Wolfner M.F."/>
            <person name="Wong A."/>
            <person name="Wong G.K."/>
            <person name="Wu C.I."/>
            <person name="Wu G."/>
            <person name="Yamamoto D."/>
            <person name="Yang H.P."/>
            <person name="Yang S.P."/>
            <person name="Yorke J.A."/>
            <person name="Yoshida K."/>
            <person name="Zdobnov E."/>
            <person name="Zhang P."/>
            <person name="Zhang Y."/>
            <person name="Zimin A.V."/>
            <person name="Baldwin J."/>
            <person name="Abdouelleil A."/>
            <person name="Abdulkadir J."/>
            <person name="Abebe A."/>
            <person name="Abera B."/>
            <person name="Abreu J."/>
            <person name="Acer S.C."/>
            <person name="Aftuck L."/>
            <person name="Alexander A."/>
            <person name="An P."/>
            <person name="Anderson E."/>
            <person name="Anderson S."/>
            <person name="Arachi H."/>
            <person name="Azer M."/>
            <person name="Bachantsang P."/>
            <person name="Barry A."/>
            <person name="Bayul T."/>
            <person name="Berlin A."/>
            <person name="Bessette D."/>
            <person name="Bloom T."/>
            <person name="Blye J."/>
            <person name="Boguslavskiy L."/>
            <person name="Bonnet C."/>
            <person name="Boukhgalter B."/>
            <person name="Bourzgui I."/>
            <person name="Brown A."/>
            <person name="Cahill P."/>
            <person name="Channer S."/>
            <person name="Cheshatsang Y."/>
            <person name="Chuda L."/>
            <person name="Citroen M."/>
            <person name="Collymore A."/>
            <person name="Cooke P."/>
            <person name="Costello M."/>
            <person name="D'Aco K."/>
            <person name="Daza R."/>
            <person name="De Haan G."/>
            <person name="DeGray S."/>
            <person name="DeMaso C."/>
            <person name="Dhargay N."/>
            <person name="Dooley K."/>
            <person name="Dooley E."/>
            <person name="Doricent M."/>
            <person name="Dorje P."/>
            <person name="Dorjee K."/>
            <person name="Dupes A."/>
            <person name="Elong R."/>
            <person name="Falk J."/>
            <person name="Farina A."/>
            <person name="Faro S."/>
            <person name="Ferguson D."/>
            <person name="Fisher S."/>
            <person name="Foley C.D."/>
            <person name="Franke A."/>
            <person name="Friedrich D."/>
            <person name="Gadbois L."/>
            <person name="Gearin G."/>
            <person name="Gearin C.R."/>
            <person name="Giannoukos G."/>
            <person name="Goode T."/>
            <person name="Graham J."/>
            <person name="Grandbois E."/>
            <person name="Grewal S."/>
            <person name="Gyaltsen K."/>
            <person name="Hafez N."/>
            <person name="Hagos B."/>
            <person name="Hall J."/>
            <person name="Henson C."/>
            <person name="Hollinger A."/>
            <person name="Honan T."/>
            <person name="Huard M.D."/>
            <person name="Hughes L."/>
            <person name="Hurhula B."/>
            <person name="Husby M.E."/>
            <person name="Kamat A."/>
            <person name="Kanga B."/>
            <person name="Kashin S."/>
            <person name="Khazanovich D."/>
            <person name="Kisner P."/>
            <person name="Lance K."/>
            <person name="Lara M."/>
            <person name="Lee W."/>
            <person name="Lennon N."/>
            <person name="Letendre F."/>
            <person name="LeVine R."/>
            <person name="Lipovsky A."/>
            <person name="Liu X."/>
            <person name="Liu J."/>
            <person name="Liu S."/>
            <person name="Lokyitsang T."/>
            <person name="Lokyitsang Y."/>
            <person name="Lubonja R."/>
            <person name="Lui A."/>
            <person name="MacDonald P."/>
            <person name="Magnisalis V."/>
            <person name="Maru K."/>
            <person name="Matthews C."/>
            <person name="McCusker W."/>
            <person name="McDonough S."/>
            <person name="Mehta T."/>
            <person name="Meldrim J."/>
            <person name="Meneus L."/>
            <person name="Mihai O."/>
            <person name="Mihalev A."/>
            <person name="Mihova T."/>
            <person name="Mittelman R."/>
            <person name="Mlenga V."/>
            <person name="Montmayeur A."/>
            <person name="Mulrain L."/>
            <person name="Navidi A."/>
            <person name="Naylor J."/>
            <person name="Negash T."/>
            <person name="Nguyen T."/>
            <person name="Nguyen N."/>
            <person name="Nicol R."/>
            <person name="Norbu C."/>
            <person name="Norbu N."/>
            <person name="Novod N."/>
            <person name="O'Neill B."/>
            <person name="Osman S."/>
            <person name="Markiewicz E."/>
            <person name="Oyono O.L."/>
            <person name="Patti C."/>
            <person name="Phunkhang P."/>
            <person name="Pierre F."/>
            <person name="Priest M."/>
            <person name="Raghuraman S."/>
            <person name="Rege F."/>
            <person name="Reyes R."/>
            <person name="Rise C."/>
            <person name="Rogov P."/>
            <person name="Ross K."/>
            <person name="Ryan E."/>
            <person name="Settipalli S."/>
            <person name="Shea T."/>
            <person name="Sherpa N."/>
            <person name="Shi L."/>
            <person name="Shih D."/>
            <person name="Sparrow T."/>
            <person name="Spaulding J."/>
            <person name="Stalker J."/>
            <person name="Stange-Thomann N."/>
            <person name="Stavropoulos S."/>
            <person name="Stone C."/>
            <person name="Strader C."/>
            <person name="Tesfaye S."/>
            <person name="Thomson T."/>
            <person name="Thoulutsang Y."/>
            <person name="Thoulutsang D."/>
            <person name="Topham K."/>
            <person name="Topping I."/>
            <person name="Tsamla T."/>
            <person name="Vassiliev H."/>
            <person name="Vo A."/>
            <person name="Wangchuk T."/>
            <person name="Wangdi T."/>
            <person name="Weiand M."/>
            <person name="Wilkinson J."/>
            <person name="Wilson A."/>
            <person name="Yadav S."/>
            <person name="Young G."/>
            <person name="Yu Q."/>
            <person name="Zembek L."/>
            <person name="Zhong D."/>
            <person name="Zimmer A."/>
            <person name="Zwirko Z."/>
            <person name="Jaffe D.B."/>
            <person name="Alvarez P."/>
            <person name="Brockman W."/>
            <person name="Butler J."/>
            <person name="Chin C."/>
            <person name="Gnerre S."/>
            <person name="Grabherr M."/>
            <person name="Kleber M."/>
            <person name="Mauceli E."/>
            <person name="MacCallum I."/>
        </authorList>
    </citation>
    <scope>NUCLEOTIDE SEQUENCE [LARGE SCALE GENOMIC DNA]</scope>
    <source>
        <strain evidence="4">Tucson 14024-0371.13</strain>
    </source>
</reference>
<dbReference type="OrthoDB" id="7447178at2759"/>
<dbReference type="InParanoid" id="B3LYE3"/>
<evidence type="ECO:0000256" key="2">
    <source>
        <dbReference type="SAM" id="MobiDB-lite"/>
    </source>
</evidence>
<feature type="coiled-coil region" evidence="1">
    <location>
        <begin position="212"/>
        <end position="239"/>
    </location>
</feature>
<keyword evidence="1" id="KW-0175">Coiled coil</keyword>
<dbReference type="SMR" id="B3LYE3"/>
<accession>B3LYE3</accession>
<evidence type="ECO:0008006" key="5">
    <source>
        <dbReference type="Google" id="ProtNLM"/>
    </source>
</evidence>
<dbReference type="AlphaFoldDB" id="B3LYE3"/>
<dbReference type="Proteomes" id="UP000007801">
    <property type="component" value="Unassembled WGS sequence"/>
</dbReference>
<dbReference type="eggNOG" id="ENOG502S2E2">
    <property type="taxonomic scope" value="Eukaryota"/>
</dbReference>
<dbReference type="STRING" id="7217.B3LYE3"/>
<dbReference type="EMBL" id="CH902617">
    <property type="protein sequence ID" value="EDV41806.2"/>
    <property type="molecule type" value="Genomic_DNA"/>
</dbReference>
<proteinExistence type="predicted"/>
<organism evidence="3 4">
    <name type="scientific">Drosophila ananassae</name>
    <name type="common">Fruit fly</name>
    <dbReference type="NCBI Taxonomy" id="7217"/>
    <lineage>
        <taxon>Eukaryota</taxon>
        <taxon>Metazoa</taxon>
        <taxon>Ecdysozoa</taxon>
        <taxon>Arthropoda</taxon>
        <taxon>Hexapoda</taxon>
        <taxon>Insecta</taxon>
        <taxon>Pterygota</taxon>
        <taxon>Neoptera</taxon>
        <taxon>Endopterygota</taxon>
        <taxon>Diptera</taxon>
        <taxon>Brachycera</taxon>
        <taxon>Muscomorpha</taxon>
        <taxon>Ephydroidea</taxon>
        <taxon>Drosophilidae</taxon>
        <taxon>Drosophila</taxon>
        <taxon>Sophophora</taxon>
    </lineage>
</organism>
<feature type="region of interest" description="Disordered" evidence="2">
    <location>
        <begin position="505"/>
        <end position="532"/>
    </location>
</feature>
<name>B3LYE3_DROAN</name>
<evidence type="ECO:0000313" key="3">
    <source>
        <dbReference type="EMBL" id="EDV41806.2"/>
    </source>
</evidence>